<dbReference type="GO" id="GO:0018279">
    <property type="term" value="P:protein N-linked glycosylation via asparagine"/>
    <property type="evidence" value="ECO:0007669"/>
    <property type="project" value="TreeGrafter"/>
</dbReference>
<keyword evidence="12" id="KW-0175">Coiled coil</keyword>
<evidence type="ECO:0000256" key="1">
    <source>
        <dbReference type="ARBA" id="ARBA00002791"/>
    </source>
</evidence>
<evidence type="ECO:0000256" key="10">
    <source>
        <dbReference type="ARBA" id="ARBA00023136"/>
    </source>
</evidence>
<keyword evidence="6 11" id="KW-0812">Transmembrane</keyword>
<feature type="coiled-coil region" evidence="12">
    <location>
        <begin position="489"/>
        <end position="516"/>
    </location>
</feature>
<evidence type="ECO:0000256" key="4">
    <source>
        <dbReference type="ARBA" id="ARBA00008905"/>
    </source>
</evidence>
<dbReference type="PANTHER" id="PTHR21049">
    <property type="entry name" value="RIBOPHORIN I"/>
    <property type="match status" value="1"/>
</dbReference>
<name>A0A0D8XRX0_DICVI</name>
<evidence type="ECO:0000256" key="6">
    <source>
        <dbReference type="ARBA" id="ARBA00022692"/>
    </source>
</evidence>
<comment type="pathway">
    <text evidence="3 11">Protein modification; protein glycosylation.</text>
</comment>
<comment type="subcellular location">
    <subcellularLocation>
        <location evidence="2 11">Endoplasmic reticulum membrane</location>
        <topology evidence="2 11">Single-pass type I membrane protein</topology>
    </subcellularLocation>
</comment>
<comment type="function">
    <text evidence="1 11">Subunit of the oligosaccharyl transferase (OST) complex that catalyzes the initial transfer of a defined glycan (Glc(3)Man(9)GlcNAc(2) in eukaryotes) from the lipid carrier dolichol-pyrophosphate to an asparagine residue within an Asn-X-Ser/Thr consensus motif in nascent polypeptide chains, the first step in protein N-glycosylation. N-glycosylation occurs cotranslationally and the complex associates with the Sec61 complex at the channel-forming translocon complex that mediates protein translocation across the endoplasmic reticulum (ER). All subunits are required for a maximal enzyme activity.</text>
</comment>
<evidence type="ECO:0000256" key="3">
    <source>
        <dbReference type="ARBA" id="ARBA00004922"/>
    </source>
</evidence>
<organism evidence="13 14">
    <name type="scientific">Dictyocaulus viviparus</name>
    <name type="common">Bovine lungworm</name>
    <dbReference type="NCBI Taxonomy" id="29172"/>
    <lineage>
        <taxon>Eukaryota</taxon>
        <taxon>Metazoa</taxon>
        <taxon>Ecdysozoa</taxon>
        <taxon>Nematoda</taxon>
        <taxon>Chromadorea</taxon>
        <taxon>Rhabditida</taxon>
        <taxon>Rhabditina</taxon>
        <taxon>Rhabditomorpha</taxon>
        <taxon>Strongyloidea</taxon>
        <taxon>Metastrongylidae</taxon>
        <taxon>Dictyocaulus</taxon>
    </lineage>
</organism>
<dbReference type="InterPro" id="IPR007676">
    <property type="entry name" value="Ribophorin_I"/>
</dbReference>
<evidence type="ECO:0000256" key="2">
    <source>
        <dbReference type="ARBA" id="ARBA00004115"/>
    </source>
</evidence>
<dbReference type="PANTHER" id="PTHR21049:SF0">
    <property type="entry name" value="DOLICHYL-DIPHOSPHOOLIGOSACCHARIDE--PROTEIN GLYCOSYLTRANSFERASE SUBUNIT 1"/>
    <property type="match status" value="1"/>
</dbReference>
<keyword evidence="7" id="KW-0732">Signal</keyword>
<accession>A0A0D8XRX0</accession>
<keyword evidence="8 11" id="KW-0256">Endoplasmic reticulum</keyword>
<keyword evidence="14" id="KW-1185">Reference proteome</keyword>
<gene>
    <name evidence="13" type="ORF">DICVIV_06541</name>
</gene>
<evidence type="ECO:0000256" key="11">
    <source>
        <dbReference type="RuleBase" id="RU361143"/>
    </source>
</evidence>
<proteinExistence type="inferred from homology"/>
<dbReference type="STRING" id="29172.A0A0D8XRX0"/>
<feature type="transmembrane region" description="Helical" evidence="11">
    <location>
        <begin position="421"/>
        <end position="439"/>
    </location>
</feature>
<dbReference type="UniPathway" id="UPA00378"/>
<evidence type="ECO:0000313" key="14">
    <source>
        <dbReference type="Proteomes" id="UP000053766"/>
    </source>
</evidence>
<dbReference type="AlphaFoldDB" id="A0A0D8XRX0"/>
<dbReference type="OrthoDB" id="310030at2759"/>
<dbReference type="GO" id="GO:0008250">
    <property type="term" value="C:oligosaccharyltransferase complex"/>
    <property type="evidence" value="ECO:0007669"/>
    <property type="project" value="UniProtKB-UniRule"/>
</dbReference>
<dbReference type="Pfam" id="PF04597">
    <property type="entry name" value="Ribophorin_I"/>
    <property type="match status" value="1"/>
</dbReference>
<protein>
    <recommendedName>
        <fullName evidence="5 11">Dolichyl-diphosphooligosaccharide--protein glycosyltransferase subunit 1</fullName>
    </recommendedName>
</protein>
<evidence type="ECO:0000256" key="8">
    <source>
        <dbReference type="ARBA" id="ARBA00022824"/>
    </source>
</evidence>
<evidence type="ECO:0000256" key="7">
    <source>
        <dbReference type="ARBA" id="ARBA00022729"/>
    </source>
</evidence>
<reference evidence="14" key="2">
    <citation type="journal article" date="2016" name="Sci. Rep.">
        <title>Dictyocaulus viviparus genome, variome and transcriptome elucidate lungworm biology and support future intervention.</title>
        <authorList>
            <person name="McNulty S.N."/>
            <person name="Strube C."/>
            <person name="Rosa B.A."/>
            <person name="Martin J.C."/>
            <person name="Tyagi R."/>
            <person name="Choi Y.J."/>
            <person name="Wang Q."/>
            <person name="Hallsworth Pepin K."/>
            <person name="Zhang X."/>
            <person name="Ozersky P."/>
            <person name="Wilson R.K."/>
            <person name="Sternberg P.W."/>
            <person name="Gasser R.B."/>
            <person name="Mitreva M."/>
        </authorList>
    </citation>
    <scope>NUCLEOTIDE SEQUENCE [LARGE SCALE GENOMIC DNA]</scope>
    <source>
        <strain evidence="14">HannoverDv2000</strain>
    </source>
</reference>
<evidence type="ECO:0000256" key="9">
    <source>
        <dbReference type="ARBA" id="ARBA00022989"/>
    </source>
</evidence>
<sequence>MWIHLLLVGVTLATDWKVVNVERTVDISSQIVKVSTQLTLTNSGPAEANSFQFIVHGEEGKHLSYISAHEVGSKLKLKVSEQPVLNRGYKVYKTELLKLIAVNDEVKLKIECRFTNMLTPLPTKITQKENQFVVYHGDAHYASAYPVMQEKTTFKIGVEKTLSFTQVIPTHTESDRIIYGPYKDQSAFESKPIKIHFENNSPFVVASVVKRSIEVSHWGNIAVEEYIELVHRGAELKGPFSRLDQQLDRRGRRQPALFYFTTVLPASAKDIYYRDNIGNISTSAVRRRADSVDVEIKPRFPLFGGWRTSYIIGYNVPSFEYLYNKGNDYALTMRVLDHIFDNIVVEKLTTKIILPEMVKKIKLSTPYRMDRRPDEVHATYLDTTGRTVIVLQKENLVPEHIQPFTVFYEFEYANMIREPCIAIAFFFTLFTAIIVYMRFDFTIVADPFRETRERIQGKVMSLAHLIEKKNRSFTQFLDAVAQYKSNRDLSELQNGKKRLENVRADINNKLATAIATLKEDCQKTYDKAHELLKYEKPAVDALDGYITSVQKSQQKSASIEDTQFNQKVAEARVRSEAILGSL</sequence>
<evidence type="ECO:0000256" key="12">
    <source>
        <dbReference type="SAM" id="Coils"/>
    </source>
</evidence>
<keyword evidence="10 11" id="KW-0472">Membrane</keyword>
<reference evidence="13 14" key="1">
    <citation type="submission" date="2013-11" db="EMBL/GenBank/DDBJ databases">
        <title>Draft genome of the bovine lungworm Dictyocaulus viviparus.</title>
        <authorList>
            <person name="Mitreva M."/>
        </authorList>
    </citation>
    <scope>NUCLEOTIDE SEQUENCE [LARGE SCALE GENOMIC DNA]</scope>
    <source>
        <strain evidence="13 14">HannoverDv2000</strain>
    </source>
</reference>
<evidence type="ECO:0000313" key="13">
    <source>
        <dbReference type="EMBL" id="KJH47378.1"/>
    </source>
</evidence>
<evidence type="ECO:0000256" key="5">
    <source>
        <dbReference type="ARBA" id="ARBA00017611"/>
    </source>
</evidence>
<dbReference type="EMBL" id="KN716310">
    <property type="protein sequence ID" value="KJH47378.1"/>
    <property type="molecule type" value="Genomic_DNA"/>
</dbReference>
<keyword evidence="9 11" id="KW-1133">Transmembrane helix</keyword>
<dbReference type="Proteomes" id="UP000053766">
    <property type="component" value="Unassembled WGS sequence"/>
</dbReference>
<comment type="subunit">
    <text evidence="11">Component of the oligosaccharyltransferase (OST) complex.</text>
</comment>
<comment type="similarity">
    <text evidence="4 11">Belongs to the OST1 family.</text>
</comment>